<evidence type="ECO:0000313" key="6">
    <source>
        <dbReference type="Proteomes" id="UP000334019"/>
    </source>
</evidence>
<comment type="similarity">
    <text evidence="1 3">Belongs to the Nudix hydrolase family.</text>
</comment>
<dbReference type="SUPFAM" id="SSF55811">
    <property type="entry name" value="Nudix"/>
    <property type="match status" value="1"/>
</dbReference>
<dbReference type="KEGG" id="atq:GH723_01925"/>
<dbReference type="PANTHER" id="PTHR21340">
    <property type="entry name" value="DIADENOSINE 5,5-P1,P4-TETRAPHOSPHATE PYROPHOSPHOHYDROLASE MUTT"/>
    <property type="match status" value="1"/>
</dbReference>
<dbReference type="EMBL" id="CP045851">
    <property type="protein sequence ID" value="QGG93961.1"/>
    <property type="molecule type" value="Genomic_DNA"/>
</dbReference>
<dbReference type="PROSITE" id="PS51462">
    <property type="entry name" value="NUDIX"/>
    <property type="match status" value="1"/>
</dbReference>
<evidence type="ECO:0000256" key="2">
    <source>
        <dbReference type="ARBA" id="ARBA00022801"/>
    </source>
</evidence>
<protein>
    <submittedName>
        <fullName evidence="5">NUDIX domain-containing protein</fullName>
    </submittedName>
</protein>
<feature type="domain" description="Nudix hydrolase" evidence="4">
    <location>
        <begin position="5"/>
        <end position="136"/>
    </location>
</feature>
<keyword evidence="6" id="KW-1185">Reference proteome</keyword>
<dbReference type="RefSeq" id="WP_153758067.1">
    <property type="nucleotide sequence ID" value="NZ_CP045851.1"/>
</dbReference>
<keyword evidence="2 3" id="KW-0378">Hydrolase</keyword>
<dbReference type="InterPro" id="IPR020476">
    <property type="entry name" value="Nudix_hydrolase"/>
</dbReference>
<gene>
    <name evidence="5" type="ORF">GH723_01925</name>
</gene>
<sequence length="138" mass="15255">MSGGTLVRAAGAVVWRRSSGGGEVEVLLVHRPRHEDWSLPKGKLDPGESWEDAACREIEEETGVVGALGRELCGAAYTVAEGPKLVRYWLMSVVSDRSAERRPDDEVDEARWCVLDEARSLLDHDLDRVVLRSASLAW</sequence>
<dbReference type="GO" id="GO:0006167">
    <property type="term" value="P:AMP biosynthetic process"/>
    <property type="evidence" value="ECO:0007669"/>
    <property type="project" value="TreeGrafter"/>
</dbReference>
<dbReference type="GO" id="GO:0006754">
    <property type="term" value="P:ATP biosynthetic process"/>
    <property type="evidence" value="ECO:0007669"/>
    <property type="project" value="TreeGrafter"/>
</dbReference>
<dbReference type="Proteomes" id="UP000334019">
    <property type="component" value="Chromosome"/>
</dbReference>
<dbReference type="PANTHER" id="PTHR21340:SF0">
    <property type="entry name" value="BIS(5'-NUCLEOSYL)-TETRAPHOSPHATASE [ASYMMETRICAL]"/>
    <property type="match status" value="1"/>
</dbReference>
<dbReference type="Gene3D" id="3.90.79.10">
    <property type="entry name" value="Nucleoside Triphosphate Pyrophosphohydrolase"/>
    <property type="match status" value="1"/>
</dbReference>
<dbReference type="CDD" id="cd03673">
    <property type="entry name" value="NUDIX_Ap6A_hydrolase"/>
    <property type="match status" value="1"/>
</dbReference>
<dbReference type="GO" id="GO:0004081">
    <property type="term" value="F:bis(5'-nucleosyl)-tetraphosphatase (asymmetrical) activity"/>
    <property type="evidence" value="ECO:0007669"/>
    <property type="project" value="TreeGrafter"/>
</dbReference>
<reference evidence="5 6" key="1">
    <citation type="submission" date="2019-11" db="EMBL/GenBank/DDBJ databases">
        <authorList>
            <person name="He Y."/>
        </authorList>
    </citation>
    <scope>NUCLEOTIDE SEQUENCE [LARGE SCALE GENOMIC DNA]</scope>
    <source>
        <strain evidence="5 6">SCSIO 58843</strain>
    </source>
</reference>
<name>A0A5Q2RHE2_9ACTN</name>
<evidence type="ECO:0000256" key="1">
    <source>
        <dbReference type="ARBA" id="ARBA00005582"/>
    </source>
</evidence>
<dbReference type="InterPro" id="IPR051325">
    <property type="entry name" value="Nudix_hydrolase_domain"/>
</dbReference>
<dbReference type="PRINTS" id="PR00502">
    <property type="entry name" value="NUDIXFAMILY"/>
</dbReference>
<accession>A0A5Q2RHE2</accession>
<evidence type="ECO:0000259" key="4">
    <source>
        <dbReference type="PROSITE" id="PS51462"/>
    </source>
</evidence>
<dbReference type="AlphaFoldDB" id="A0A5Q2RHE2"/>
<evidence type="ECO:0000256" key="3">
    <source>
        <dbReference type="RuleBase" id="RU003476"/>
    </source>
</evidence>
<dbReference type="PROSITE" id="PS00893">
    <property type="entry name" value="NUDIX_BOX"/>
    <property type="match status" value="1"/>
</dbReference>
<organism evidence="5 6">
    <name type="scientific">Actinomarinicola tropica</name>
    <dbReference type="NCBI Taxonomy" id="2789776"/>
    <lineage>
        <taxon>Bacteria</taxon>
        <taxon>Bacillati</taxon>
        <taxon>Actinomycetota</taxon>
        <taxon>Acidimicrobiia</taxon>
        <taxon>Acidimicrobiales</taxon>
        <taxon>Iamiaceae</taxon>
        <taxon>Actinomarinicola</taxon>
    </lineage>
</organism>
<dbReference type="InterPro" id="IPR020084">
    <property type="entry name" value="NUDIX_hydrolase_CS"/>
</dbReference>
<dbReference type="InterPro" id="IPR000086">
    <property type="entry name" value="NUDIX_hydrolase_dom"/>
</dbReference>
<dbReference type="Pfam" id="PF00293">
    <property type="entry name" value="NUDIX"/>
    <property type="match status" value="1"/>
</dbReference>
<proteinExistence type="inferred from homology"/>
<evidence type="ECO:0000313" key="5">
    <source>
        <dbReference type="EMBL" id="QGG93961.1"/>
    </source>
</evidence>
<dbReference type="InterPro" id="IPR015797">
    <property type="entry name" value="NUDIX_hydrolase-like_dom_sf"/>
</dbReference>